<organism evidence="3 4">
    <name type="scientific">Cucumis melo var. makuwa</name>
    <name type="common">Oriental melon</name>
    <dbReference type="NCBI Taxonomy" id="1194695"/>
    <lineage>
        <taxon>Eukaryota</taxon>
        <taxon>Viridiplantae</taxon>
        <taxon>Streptophyta</taxon>
        <taxon>Embryophyta</taxon>
        <taxon>Tracheophyta</taxon>
        <taxon>Spermatophyta</taxon>
        <taxon>Magnoliopsida</taxon>
        <taxon>eudicotyledons</taxon>
        <taxon>Gunneridae</taxon>
        <taxon>Pentapetalae</taxon>
        <taxon>rosids</taxon>
        <taxon>fabids</taxon>
        <taxon>Cucurbitales</taxon>
        <taxon>Cucurbitaceae</taxon>
        <taxon>Benincaseae</taxon>
        <taxon>Cucumis</taxon>
    </lineage>
</organism>
<dbReference type="Pfam" id="PF03732">
    <property type="entry name" value="Retrotrans_gag"/>
    <property type="match status" value="1"/>
</dbReference>
<evidence type="ECO:0000256" key="1">
    <source>
        <dbReference type="SAM" id="MobiDB-lite"/>
    </source>
</evidence>
<dbReference type="PANTHER" id="PTHR15503:SF45">
    <property type="entry name" value="RNA-DIRECTED DNA POLYMERASE HOMOLOG"/>
    <property type="match status" value="1"/>
</dbReference>
<feature type="region of interest" description="Disordered" evidence="1">
    <location>
        <begin position="1"/>
        <end position="32"/>
    </location>
</feature>
<feature type="compositionally biased region" description="Basic residues" evidence="1">
    <location>
        <begin position="1"/>
        <end position="12"/>
    </location>
</feature>
<evidence type="ECO:0000313" key="4">
    <source>
        <dbReference type="Proteomes" id="UP000321947"/>
    </source>
</evidence>
<evidence type="ECO:0000313" key="3">
    <source>
        <dbReference type="EMBL" id="TYK25856.1"/>
    </source>
</evidence>
<feature type="domain" description="Retrotransposon gag" evidence="2">
    <location>
        <begin position="78"/>
        <end position="128"/>
    </location>
</feature>
<proteinExistence type="predicted"/>
<dbReference type="AlphaFoldDB" id="A0A5D3DQB2"/>
<name>A0A5D3DQB2_CUCMM</name>
<dbReference type="Proteomes" id="UP000321947">
    <property type="component" value="Unassembled WGS sequence"/>
</dbReference>
<protein>
    <submittedName>
        <fullName evidence="3">Gag-protease polyprotein</fullName>
    </submittedName>
</protein>
<comment type="caution">
    <text evidence="3">The sequence shown here is derived from an EMBL/GenBank/DDBJ whole genome shotgun (WGS) entry which is preliminary data.</text>
</comment>
<keyword evidence="3" id="KW-0645">Protease</keyword>
<reference evidence="3 4" key="1">
    <citation type="submission" date="2019-08" db="EMBL/GenBank/DDBJ databases">
        <title>Draft genome sequences of two oriental melons (Cucumis melo L. var makuwa).</title>
        <authorList>
            <person name="Kwon S.-Y."/>
        </authorList>
    </citation>
    <scope>NUCLEOTIDE SEQUENCE [LARGE SCALE GENOMIC DNA]</scope>
    <source>
        <strain evidence="4">cv. Chang Bougi</strain>
        <tissue evidence="3">Leaf</tissue>
    </source>
</reference>
<dbReference type="EMBL" id="SSTD01003661">
    <property type="protein sequence ID" value="TYK25856.1"/>
    <property type="molecule type" value="Genomic_DNA"/>
</dbReference>
<gene>
    <name evidence="3" type="ORF">E5676_scaffold436G00690</name>
</gene>
<dbReference type="InterPro" id="IPR032567">
    <property type="entry name" value="RTL1-rel"/>
</dbReference>
<accession>A0A5D3DQB2</accession>
<sequence>MSSRKGARKGSRGGRGVGRTQPEEQPAVQAANPTAPIKAYLTAMEQRKYNPKIFDGSLEDHTMAQIWLASNGTIFRLRDANQQKFLKLQQGDMTVKQYDAEFDILSCFSPKMVATKATKVDKFVRGLRLDLQGFVRAFRPTTHADALCLPVDMSLHERVDPFKTSGKGSTLGMDWVSANHASIDCLRKEVVFNPYSAASFKYKRVGTVVLPKVISAIKASKLLNQDELPRLPPHKEINFAIKLESDVVPISRAHYRMAPA</sequence>
<dbReference type="GO" id="GO:0006508">
    <property type="term" value="P:proteolysis"/>
    <property type="evidence" value="ECO:0007669"/>
    <property type="project" value="UniProtKB-KW"/>
</dbReference>
<dbReference type="PANTHER" id="PTHR15503">
    <property type="entry name" value="LDOC1 RELATED"/>
    <property type="match status" value="1"/>
</dbReference>
<dbReference type="InterPro" id="IPR005162">
    <property type="entry name" value="Retrotrans_gag_dom"/>
</dbReference>
<dbReference type="GO" id="GO:0008233">
    <property type="term" value="F:peptidase activity"/>
    <property type="evidence" value="ECO:0007669"/>
    <property type="project" value="UniProtKB-KW"/>
</dbReference>
<keyword evidence="3" id="KW-0378">Hydrolase</keyword>
<evidence type="ECO:0000259" key="2">
    <source>
        <dbReference type="Pfam" id="PF03732"/>
    </source>
</evidence>